<dbReference type="Proteomes" id="UP000007797">
    <property type="component" value="Unassembled WGS sequence"/>
</dbReference>
<keyword evidence="2" id="KW-1185">Reference proteome</keyword>
<accession>F4Q667</accession>
<evidence type="ECO:0000313" key="1">
    <source>
        <dbReference type="EMBL" id="EGG17441.1"/>
    </source>
</evidence>
<proteinExistence type="predicted"/>
<dbReference type="AlphaFoldDB" id="F4Q667"/>
<sequence>MFVVDLLIGFKGVEAINTDREEESKQFIATARTRFNLTSFKDIYENSISDHQVILGNQDDYPQWIQQRIYCADNNRADKSGITTVMATDDYPLPSLETLYDIPSIETLLLMNQFVVDLGSISRLPNLQHLSVSANKLNLGPHPTLKRHFHHEIHSYH</sequence>
<reference evidence="2" key="1">
    <citation type="journal article" date="2011" name="Genome Res.">
        <title>Phylogeny-wide analysis of social amoeba genomes highlights ancient origins for complex intercellular communication.</title>
        <authorList>
            <person name="Heidel A.J."/>
            <person name="Lawal H.M."/>
            <person name="Felder M."/>
            <person name="Schilde C."/>
            <person name="Helps N.R."/>
            <person name="Tunggal B."/>
            <person name="Rivero F."/>
            <person name="John U."/>
            <person name="Schleicher M."/>
            <person name="Eichinger L."/>
            <person name="Platzer M."/>
            <person name="Noegel A.A."/>
            <person name="Schaap P."/>
            <person name="Gloeckner G."/>
        </authorList>
    </citation>
    <scope>NUCLEOTIDE SEQUENCE [LARGE SCALE GENOMIC DNA]</scope>
    <source>
        <strain evidence="2">SH3</strain>
    </source>
</reference>
<dbReference type="SUPFAM" id="SSF52058">
    <property type="entry name" value="L domain-like"/>
    <property type="match status" value="1"/>
</dbReference>
<evidence type="ECO:0000313" key="2">
    <source>
        <dbReference type="Proteomes" id="UP000007797"/>
    </source>
</evidence>
<protein>
    <submittedName>
        <fullName evidence="1">Uncharacterized protein</fullName>
    </submittedName>
</protein>
<dbReference type="KEGG" id="dfa:DFA_08436"/>
<organism evidence="1 2">
    <name type="scientific">Cavenderia fasciculata</name>
    <name type="common">Slime mold</name>
    <name type="synonym">Dictyostelium fasciculatum</name>
    <dbReference type="NCBI Taxonomy" id="261658"/>
    <lineage>
        <taxon>Eukaryota</taxon>
        <taxon>Amoebozoa</taxon>
        <taxon>Evosea</taxon>
        <taxon>Eumycetozoa</taxon>
        <taxon>Dictyostelia</taxon>
        <taxon>Acytosteliales</taxon>
        <taxon>Cavenderiaceae</taxon>
        <taxon>Cavenderia</taxon>
    </lineage>
</organism>
<dbReference type="GeneID" id="14868895"/>
<dbReference type="EMBL" id="GL883021">
    <property type="protein sequence ID" value="EGG17441.1"/>
    <property type="molecule type" value="Genomic_DNA"/>
</dbReference>
<gene>
    <name evidence="1" type="ORF">DFA_08436</name>
</gene>
<dbReference type="RefSeq" id="XP_004355925.1">
    <property type="nucleotide sequence ID" value="XM_004355872.1"/>
</dbReference>
<name>F4Q667_CACFS</name>